<dbReference type="GeneID" id="109127223"/>
<dbReference type="Gene3D" id="3.30.420.10">
    <property type="entry name" value="Ribonuclease H-like superfamily/Ribonuclease H"/>
    <property type="match status" value="1"/>
</dbReference>
<evidence type="ECO:0000259" key="3">
    <source>
        <dbReference type="Pfam" id="PF14244"/>
    </source>
</evidence>
<evidence type="ECO:0000313" key="5">
    <source>
        <dbReference type="Proteomes" id="UP000694864"/>
    </source>
</evidence>
<evidence type="ECO:0000256" key="1">
    <source>
        <dbReference type="SAM" id="MobiDB-lite"/>
    </source>
</evidence>
<dbReference type="Pfam" id="PF14244">
    <property type="entry name" value="Retrotran_gag_3"/>
    <property type="match status" value="1"/>
</dbReference>
<feature type="region of interest" description="Disordered" evidence="1">
    <location>
        <begin position="1"/>
        <end position="20"/>
    </location>
</feature>
<feature type="domain" description="GAG-pre-integrase" evidence="2">
    <location>
        <begin position="508"/>
        <end position="552"/>
    </location>
</feature>
<reference evidence="6" key="2">
    <citation type="submission" date="2025-08" db="UniProtKB">
        <authorList>
            <consortium name="RefSeq"/>
        </authorList>
    </citation>
    <scope>IDENTIFICATION</scope>
    <source>
        <tissue evidence="6">Leaf</tissue>
    </source>
</reference>
<evidence type="ECO:0000259" key="2">
    <source>
        <dbReference type="Pfam" id="PF13976"/>
    </source>
</evidence>
<dbReference type="PANTHER" id="PTHR37610">
    <property type="entry name" value="CCHC-TYPE DOMAIN-CONTAINING PROTEIN"/>
    <property type="match status" value="1"/>
</dbReference>
<dbReference type="InterPro" id="IPR054722">
    <property type="entry name" value="PolX-like_BBD"/>
</dbReference>
<feature type="domain" description="Retrotransposon Copia-like N-terminal" evidence="3">
    <location>
        <begin position="70"/>
        <end position="116"/>
    </location>
</feature>
<name>A0ABM1QKL0_CAMSA</name>
<dbReference type="InterPro" id="IPR012337">
    <property type="entry name" value="RNaseH-like_sf"/>
</dbReference>
<dbReference type="Pfam" id="PF13976">
    <property type="entry name" value="gag_pre-integrs"/>
    <property type="match status" value="1"/>
</dbReference>
<sequence>MVTVARANRKPARSKASTSSVVRRSTRSIFDVNVSPPISPPVTDSQVSGVWRVVASPAIVDPSHSPFFLHSADHPGLNIISLCLDETNYDDWSYVMRISLDAKNKLKFIDGSLPRPLVTDPNFDMWSRCNSMVKAWLLNAVSPQIYCSILRMNDATDIWRDLYGRYHLTNLPRTYNLTQEIQDLQEPDDPCVCGKAARIYLKAERAKIVKFLAGLNESYAIVRRQIIAKKALPPLVEVYKILDQDDSQKGFTTVTPPTAFQVSQSPLAHALSPTLDILYVQNGPNKGRPICSFCNRVGHIAERCYRKHGFPPGFTPKGKFGEKTQKPQGVQPVAAQVSLSPMPEKQSIEGIIGNLSKDQLENIIALFSSQLQSTAPVVTPAEATVSKHVLSNDTWVIDSGATHHVSHEKDVFVSLDASVESFVNMPNGQHIKISGVGMDRLNKDILLTNVLFTPEFRLSLISISSLTSDLGSRVIFDPTCCEIHDPTKGVMIGKGRRIGKLYVYAVVDVSVWHKKLGHPSYTRLDVISEALGTTGHKNKKPAYCHICHLAKQRKLPFQSENNICNENFQLLHIDVWGPFSMETVEGYRYFLTIVDDHSRATWVYLLKNKSDVLTVFPALIKLVETQYSCKVKSVRSIMQKSFSSLNFIRIKESFHITFAQKLLNKTQWWNVTSAHTECSKIFVLPVECAIDSLGGLHFDCGFSDQPDTVSVAFK</sequence>
<gene>
    <name evidence="6" type="primary">LOC109127223</name>
</gene>
<dbReference type="InterPro" id="IPR036397">
    <property type="entry name" value="RNaseH_sf"/>
</dbReference>
<evidence type="ECO:0000313" key="6">
    <source>
        <dbReference type="RefSeq" id="XP_019087298.1"/>
    </source>
</evidence>
<dbReference type="PANTHER" id="PTHR37610:SF97">
    <property type="entry name" value="RETROTRANSPOSON GAG DOMAIN-CONTAINING PROTEIN"/>
    <property type="match status" value="1"/>
</dbReference>
<dbReference type="Pfam" id="PF22936">
    <property type="entry name" value="Pol_BBD"/>
    <property type="match status" value="1"/>
</dbReference>
<protein>
    <submittedName>
        <fullName evidence="6">Uncharacterized protein LOC109127223</fullName>
    </submittedName>
</protein>
<dbReference type="RefSeq" id="XP_019087298.1">
    <property type="nucleotide sequence ID" value="XM_019231753.1"/>
</dbReference>
<accession>A0ABM1QKL0</accession>
<reference evidence="5" key="1">
    <citation type="journal article" date="2014" name="Nat. Commun.">
        <title>The emerging biofuel crop Camelina sativa retains a highly undifferentiated hexaploid genome structure.</title>
        <authorList>
            <person name="Kagale S."/>
            <person name="Koh C."/>
            <person name="Nixon J."/>
            <person name="Bollina V."/>
            <person name="Clarke W.E."/>
            <person name="Tuteja R."/>
            <person name="Spillane C."/>
            <person name="Robinson S.J."/>
            <person name="Links M.G."/>
            <person name="Clarke C."/>
            <person name="Higgins E.E."/>
            <person name="Huebert T."/>
            <person name="Sharpe A.G."/>
            <person name="Parkin I.A."/>
        </authorList>
    </citation>
    <scope>NUCLEOTIDE SEQUENCE [LARGE SCALE GENOMIC DNA]</scope>
    <source>
        <strain evidence="5">cv. DH55</strain>
    </source>
</reference>
<dbReference type="Proteomes" id="UP000694864">
    <property type="component" value="Chromosome 11"/>
</dbReference>
<proteinExistence type="predicted"/>
<dbReference type="InterPro" id="IPR029472">
    <property type="entry name" value="Copia-like_N"/>
</dbReference>
<organism evidence="5 6">
    <name type="scientific">Camelina sativa</name>
    <name type="common">False flax</name>
    <name type="synonym">Myagrum sativum</name>
    <dbReference type="NCBI Taxonomy" id="90675"/>
    <lineage>
        <taxon>Eukaryota</taxon>
        <taxon>Viridiplantae</taxon>
        <taxon>Streptophyta</taxon>
        <taxon>Embryophyta</taxon>
        <taxon>Tracheophyta</taxon>
        <taxon>Spermatophyta</taxon>
        <taxon>Magnoliopsida</taxon>
        <taxon>eudicotyledons</taxon>
        <taxon>Gunneridae</taxon>
        <taxon>Pentapetalae</taxon>
        <taxon>rosids</taxon>
        <taxon>malvids</taxon>
        <taxon>Brassicales</taxon>
        <taxon>Brassicaceae</taxon>
        <taxon>Camelineae</taxon>
        <taxon>Camelina</taxon>
    </lineage>
</organism>
<keyword evidence="5" id="KW-1185">Reference proteome</keyword>
<dbReference type="InterPro" id="IPR025724">
    <property type="entry name" value="GAG-pre-integrase_dom"/>
</dbReference>
<dbReference type="SUPFAM" id="SSF53098">
    <property type="entry name" value="Ribonuclease H-like"/>
    <property type="match status" value="1"/>
</dbReference>
<evidence type="ECO:0000259" key="4">
    <source>
        <dbReference type="Pfam" id="PF22936"/>
    </source>
</evidence>
<feature type="domain" description="Retrovirus-related Pol polyprotein from transposon TNT 1-94-like beta-barrel" evidence="4">
    <location>
        <begin position="395"/>
        <end position="468"/>
    </location>
</feature>